<evidence type="ECO:0000256" key="4">
    <source>
        <dbReference type="ARBA" id="ARBA00022553"/>
    </source>
</evidence>
<keyword evidence="9" id="KW-0677">Repeat</keyword>
<dbReference type="InterPro" id="IPR032675">
    <property type="entry name" value="LRR_dom_sf"/>
</dbReference>
<dbReference type="Gene3D" id="1.10.510.10">
    <property type="entry name" value="Transferase(Phosphotransferase) domain 1"/>
    <property type="match status" value="1"/>
</dbReference>
<dbReference type="EMBL" id="JARBHA010000008">
    <property type="protein sequence ID" value="KAJ9694626.1"/>
    <property type="molecule type" value="Genomic_DNA"/>
</dbReference>
<evidence type="ECO:0000256" key="9">
    <source>
        <dbReference type="ARBA" id="ARBA00022737"/>
    </source>
</evidence>
<keyword evidence="24" id="KW-1185">Reference proteome</keyword>
<dbReference type="GO" id="GO:0004674">
    <property type="term" value="F:protein serine/threonine kinase activity"/>
    <property type="evidence" value="ECO:0007669"/>
    <property type="project" value="UniProtKB-KW"/>
</dbReference>
<keyword evidence="3" id="KW-0723">Serine/threonine-protein kinase</keyword>
<sequence>METRLLLLFLSVTVLLLDAANAQMPAGFVSFDCGGSENFTDDLGLWWTSDDQLIYGEIANISVANETRKQYTTLRHFPADNRKYCYTLDVISRTRYLVRATFLYGNFDNNKVYPKFDISLGATPWSTIVISDANTIESSELIFLASDPTISVCLSNATTGQPFISTLELRQFNGSIYYTEYEEDFFLRVSARVNFGADSEAPVRYPDDPFDRIWESDSVKKANYLVDVAPGTEKVSTQMPIDVNKDSRPPEKVMQTAVVGRNGTLSYRLNLDGFPGFGWAFTYLAEIEDLGPEETRKFRLILPNMPDLSKPAVNIQENAQGKYRLYEPGFPNISLPFVLSFKFGKTSDSSQGPLLNAMEINKYLEKRDGCLDGSAIASIVLQYSSEDWAKEGGDPCLPVPWSWVACNSDPQPRIVSIHLSGKNLTGNIPTDLTKLNGLVELWLDGNALTGPIPDFTGLINLKTIHLENNQLSGELPSSLVDLQSLKELYVQNNMLSGKVPSGLLNENLDFNYSGNYNLHKGSTGGRHIGIIIGSSVGAVVLLIATIASCLFIHKGKKRYYEQDQLGHALPAQRIVSSLNDAATEAANCFSLSEIEDATRKFEKKIGSGGFGVVYYGKMKDGKEIAVKVLINNSYQGNREFSNEVTLLSRIHHRNLVQFLGYCQEQGRSMLVYEFMHNGTLKEHLYGPLTHERGISWIKRLEIAEDAAKGIEYLHTGCVPSIIHRDLKSSNILLDKYMKAKVSDFGLSKLAVDGSSHVSSVVRGTVGYLDPEYYISQQLTDKSDVYSFGVILLELISGQEAISNESFGVNCRNIVQWAKLHIESGDIQGIIDPSLRDEYDIQSMWKIAEKALMCVQPHGSMRPPISEVIKEIQEAISIERAAEAAREGNSDVSRNSIHSSINMGIDVGPTENYLSFDESIARPTPR</sequence>
<evidence type="ECO:0000256" key="18">
    <source>
        <dbReference type="ARBA" id="ARBA00048679"/>
    </source>
</evidence>
<comment type="subcellular location">
    <subcellularLocation>
        <location evidence="1">Membrane</location>
        <topology evidence="1">Single-pass membrane protein</topology>
    </subcellularLocation>
</comment>
<dbReference type="InterPro" id="IPR011009">
    <property type="entry name" value="Kinase-like_dom_sf"/>
</dbReference>
<evidence type="ECO:0000256" key="7">
    <source>
        <dbReference type="ARBA" id="ARBA00022692"/>
    </source>
</evidence>
<dbReference type="Gene3D" id="3.30.200.20">
    <property type="entry name" value="Phosphorylase Kinase, domain 1"/>
    <property type="match status" value="1"/>
</dbReference>
<dbReference type="PROSITE" id="PS00108">
    <property type="entry name" value="PROTEIN_KINASE_ST"/>
    <property type="match status" value="1"/>
</dbReference>
<dbReference type="Pfam" id="PF00560">
    <property type="entry name" value="LRR_1"/>
    <property type="match status" value="2"/>
</dbReference>
<evidence type="ECO:0000256" key="3">
    <source>
        <dbReference type="ARBA" id="ARBA00022527"/>
    </source>
</evidence>
<evidence type="ECO:0000313" key="24">
    <source>
        <dbReference type="Proteomes" id="UP001168098"/>
    </source>
</evidence>
<comment type="catalytic activity">
    <reaction evidence="18">
        <text>L-seryl-[protein] + ATP = O-phospho-L-seryl-[protein] + ADP + H(+)</text>
        <dbReference type="Rhea" id="RHEA:17989"/>
        <dbReference type="Rhea" id="RHEA-COMP:9863"/>
        <dbReference type="Rhea" id="RHEA-COMP:11604"/>
        <dbReference type="ChEBI" id="CHEBI:15378"/>
        <dbReference type="ChEBI" id="CHEBI:29999"/>
        <dbReference type="ChEBI" id="CHEBI:30616"/>
        <dbReference type="ChEBI" id="CHEBI:83421"/>
        <dbReference type="ChEBI" id="CHEBI:456216"/>
        <dbReference type="EC" id="2.7.11.1"/>
    </reaction>
</comment>
<dbReference type="Gene3D" id="3.80.10.10">
    <property type="entry name" value="Ribonuclease Inhibitor"/>
    <property type="match status" value="1"/>
</dbReference>
<keyword evidence="16" id="KW-0325">Glycoprotein</keyword>
<evidence type="ECO:0000256" key="16">
    <source>
        <dbReference type="ARBA" id="ARBA00023180"/>
    </source>
</evidence>
<dbReference type="EC" id="2.7.11.1" evidence="2"/>
<evidence type="ECO:0000256" key="13">
    <source>
        <dbReference type="ARBA" id="ARBA00022989"/>
    </source>
</evidence>
<dbReference type="InterPro" id="IPR001245">
    <property type="entry name" value="Ser-Thr/Tyr_kinase_cat_dom"/>
</dbReference>
<evidence type="ECO:0000259" key="22">
    <source>
        <dbReference type="PROSITE" id="PS50011"/>
    </source>
</evidence>
<evidence type="ECO:0000256" key="12">
    <source>
        <dbReference type="ARBA" id="ARBA00022840"/>
    </source>
</evidence>
<evidence type="ECO:0000256" key="15">
    <source>
        <dbReference type="ARBA" id="ARBA00023170"/>
    </source>
</evidence>
<evidence type="ECO:0000256" key="6">
    <source>
        <dbReference type="ARBA" id="ARBA00022679"/>
    </source>
</evidence>
<dbReference type="SMART" id="SM00220">
    <property type="entry name" value="S_TKc"/>
    <property type="match status" value="1"/>
</dbReference>
<dbReference type="Proteomes" id="UP001168098">
    <property type="component" value="Unassembled WGS sequence"/>
</dbReference>
<keyword evidence="11" id="KW-0418">Kinase</keyword>
<dbReference type="FunFam" id="3.30.200.20:FF:000394">
    <property type="entry name" value="Leucine-rich repeat receptor-like protein kinase"/>
    <property type="match status" value="1"/>
</dbReference>
<dbReference type="PANTHER" id="PTHR45631:SF68">
    <property type="entry name" value="REPEAT FAMILY PROTEIN, PUTATIVE, EXPRESSED-RELATED"/>
    <property type="match status" value="1"/>
</dbReference>
<evidence type="ECO:0000256" key="19">
    <source>
        <dbReference type="PROSITE-ProRule" id="PRU10141"/>
    </source>
</evidence>
<protein>
    <recommendedName>
        <fullName evidence="2">non-specific serine/threonine protein kinase</fullName>
        <ecNumber evidence="2">2.7.11.1</ecNumber>
    </recommendedName>
</protein>
<dbReference type="InterPro" id="IPR008271">
    <property type="entry name" value="Ser/Thr_kinase_AS"/>
</dbReference>
<dbReference type="PROSITE" id="PS00107">
    <property type="entry name" value="PROTEIN_KINASE_ATP"/>
    <property type="match status" value="1"/>
</dbReference>
<feature type="chain" id="PRO_5041239155" description="non-specific serine/threonine protein kinase" evidence="21">
    <location>
        <begin position="23"/>
        <end position="925"/>
    </location>
</feature>
<evidence type="ECO:0000256" key="5">
    <source>
        <dbReference type="ARBA" id="ARBA00022614"/>
    </source>
</evidence>
<keyword evidence="6" id="KW-0808">Transferase</keyword>
<feature type="domain" description="Protein kinase" evidence="22">
    <location>
        <begin position="599"/>
        <end position="875"/>
    </location>
</feature>
<proteinExistence type="predicted"/>
<dbReference type="AlphaFoldDB" id="A0AA38ZST2"/>
<evidence type="ECO:0000256" key="17">
    <source>
        <dbReference type="ARBA" id="ARBA00047899"/>
    </source>
</evidence>
<feature type="transmembrane region" description="Helical" evidence="20">
    <location>
        <begin position="528"/>
        <end position="552"/>
    </location>
</feature>
<reference evidence="23 24" key="1">
    <citation type="journal article" date="2023" name="BMC Biotechnol.">
        <title>Vitis rotundifolia cv Carlos genome sequencing.</title>
        <authorList>
            <person name="Huff M."/>
            <person name="Hulse-Kemp A."/>
            <person name="Scheffler B."/>
            <person name="Youngblood R."/>
            <person name="Simpson S."/>
            <person name="Babiker E."/>
            <person name="Staton M."/>
        </authorList>
    </citation>
    <scope>NUCLEOTIDE SEQUENCE [LARGE SCALE GENOMIC DNA]</scope>
    <source>
        <tissue evidence="23">Leaf</tissue>
    </source>
</reference>
<comment type="catalytic activity">
    <reaction evidence="17">
        <text>L-threonyl-[protein] + ATP = O-phospho-L-threonyl-[protein] + ADP + H(+)</text>
        <dbReference type="Rhea" id="RHEA:46608"/>
        <dbReference type="Rhea" id="RHEA-COMP:11060"/>
        <dbReference type="Rhea" id="RHEA-COMP:11605"/>
        <dbReference type="ChEBI" id="CHEBI:15378"/>
        <dbReference type="ChEBI" id="CHEBI:30013"/>
        <dbReference type="ChEBI" id="CHEBI:30616"/>
        <dbReference type="ChEBI" id="CHEBI:61977"/>
        <dbReference type="ChEBI" id="CHEBI:456216"/>
        <dbReference type="EC" id="2.7.11.1"/>
    </reaction>
</comment>
<keyword evidence="13 20" id="KW-1133">Transmembrane helix</keyword>
<dbReference type="InterPro" id="IPR017441">
    <property type="entry name" value="Protein_kinase_ATP_BS"/>
</dbReference>
<name>A0AA38ZST2_VITRO</name>
<keyword evidence="4" id="KW-0597">Phosphoprotein</keyword>
<dbReference type="InterPro" id="IPR001611">
    <property type="entry name" value="Leu-rich_rpt"/>
</dbReference>
<keyword evidence="12 19" id="KW-0067">ATP-binding</keyword>
<dbReference type="Pfam" id="PF12819">
    <property type="entry name" value="Malectin_like"/>
    <property type="match status" value="1"/>
</dbReference>
<dbReference type="CDD" id="cd14066">
    <property type="entry name" value="STKc_IRAK"/>
    <property type="match status" value="1"/>
</dbReference>
<organism evidence="23 24">
    <name type="scientific">Vitis rotundifolia</name>
    <name type="common">Muscadine grape</name>
    <dbReference type="NCBI Taxonomy" id="103349"/>
    <lineage>
        <taxon>Eukaryota</taxon>
        <taxon>Viridiplantae</taxon>
        <taxon>Streptophyta</taxon>
        <taxon>Embryophyta</taxon>
        <taxon>Tracheophyta</taxon>
        <taxon>Spermatophyta</taxon>
        <taxon>Magnoliopsida</taxon>
        <taxon>eudicotyledons</taxon>
        <taxon>Gunneridae</taxon>
        <taxon>Pentapetalae</taxon>
        <taxon>rosids</taxon>
        <taxon>Vitales</taxon>
        <taxon>Vitaceae</taxon>
        <taxon>Viteae</taxon>
        <taxon>Vitis</taxon>
    </lineage>
</organism>
<accession>A0AA38ZST2</accession>
<evidence type="ECO:0000256" key="14">
    <source>
        <dbReference type="ARBA" id="ARBA00023136"/>
    </source>
</evidence>
<dbReference type="InterPro" id="IPR000719">
    <property type="entry name" value="Prot_kinase_dom"/>
</dbReference>
<keyword evidence="8 21" id="KW-0732">Signal</keyword>
<dbReference type="GO" id="GO:0016020">
    <property type="term" value="C:membrane"/>
    <property type="evidence" value="ECO:0007669"/>
    <property type="project" value="UniProtKB-SubCell"/>
</dbReference>
<keyword evidence="15" id="KW-0675">Receptor</keyword>
<dbReference type="Pfam" id="PF07714">
    <property type="entry name" value="PK_Tyr_Ser-Thr"/>
    <property type="match status" value="1"/>
</dbReference>
<gene>
    <name evidence="23" type="ORF">PVL29_010210</name>
</gene>
<keyword evidence="10 19" id="KW-0547">Nucleotide-binding</keyword>
<dbReference type="PROSITE" id="PS50011">
    <property type="entry name" value="PROTEIN_KINASE_DOM"/>
    <property type="match status" value="1"/>
</dbReference>
<dbReference type="InterPro" id="IPR024788">
    <property type="entry name" value="Malectin-like_Carb-bd_dom"/>
</dbReference>
<evidence type="ECO:0000256" key="21">
    <source>
        <dbReference type="SAM" id="SignalP"/>
    </source>
</evidence>
<feature type="binding site" evidence="19">
    <location>
        <position position="627"/>
    </location>
    <ligand>
        <name>ATP</name>
        <dbReference type="ChEBI" id="CHEBI:30616"/>
    </ligand>
</feature>
<keyword evidence="14 20" id="KW-0472">Membrane</keyword>
<keyword evidence="7 20" id="KW-0812">Transmembrane</keyword>
<dbReference type="GO" id="GO:0005524">
    <property type="term" value="F:ATP binding"/>
    <property type="evidence" value="ECO:0007669"/>
    <property type="project" value="UniProtKB-UniRule"/>
</dbReference>
<dbReference type="SUPFAM" id="SSF52058">
    <property type="entry name" value="L domain-like"/>
    <property type="match status" value="1"/>
</dbReference>
<evidence type="ECO:0000256" key="11">
    <source>
        <dbReference type="ARBA" id="ARBA00022777"/>
    </source>
</evidence>
<feature type="signal peptide" evidence="21">
    <location>
        <begin position="1"/>
        <end position="22"/>
    </location>
</feature>
<evidence type="ECO:0000256" key="20">
    <source>
        <dbReference type="SAM" id="Phobius"/>
    </source>
</evidence>
<evidence type="ECO:0000256" key="1">
    <source>
        <dbReference type="ARBA" id="ARBA00004167"/>
    </source>
</evidence>
<evidence type="ECO:0000313" key="23">
    <source>
        <dbReference type="EMBL" id="KAJ9694626.1"/>
    </source>
</evidence>
<comment type="caution">
    <text evidence="23">The sequence shown here is derived from an EMBL/GenBank/DDBJ whole genome shotgun (WGS) entry which is preliminary data.</text>
</comment>
<keyword evidence="5" id="KW-0433">Leucine-rich repeat</keyword>
<evidence type="ECO:0000256" key="2">
    <source>
        <dbReference type="ARBA" id="ARBA00012513"/>
    </source>
</evidence>
<dbReference type="PANTHER" id="PTHR45631">
    <property type="entry name" value="OS07G0107800 PROTEIN-RELATED"/>
    <property type="match status" value="1"/>
</dbReference>
<dbReference type="FunFam" id="1.10.510.10:FF:000146">
    <property type="entry name" value="LRR receptor-like serine/threonine-protein kinase IOS1"/>
    <property type="match status" value="1"/>
</dbReference>
<dbReference type="FunFam" id="3.80.10.10:FF:000041">
    <property type="entry name" value="LRR receptor-like serine/threonine-protein kinase ERECTA"/>
    <property type="match status" value="1"/>
</dbReference>
<evidence type="ECO:0000256" key="8">
    <source>
        <dbReference type="ARBA" id="ARBA00022729"/>
    </source>
</evidence>
<evidence type="ECO:0000256" key="10">
    <source>
        <dbReference type="ARBA" id="ARBA00022741"/>
    </source>
</evidence>
<dbReference type="SUPFAM" id="SSF56112">
    <property type="entry name" value="Protein kinase-like (PK-like)"/>
    <property type="match status" value="1"/>
</dbReference>